<keyword evidence="1" id="KW-0472">Membrane</keyword>
<keyword evidence="1" id="KW-1133">Transmembrane helix</keyword>
<comment type="caution">
    <text evidence="2">The sequence shown here is derived from an EMBL/GenBank/DDBJ whole genome shotgun (WGS) entry which is preliminary data.</text>
</comment>
<feature type="transmembrane region" description="Helical" evidence="1">
    <location>
        <begin position="6"/>
        <end position="24"/>
    </location>
</feature>
<name>A0A9D4VCT2_ADICA</name>
<keyword evidence="1" id="KW-0812">Transmembrane</keyword>
<reference evidence="2" key="1">
    <citation type="submission" date="2021-01" db="EMBL/GenBank/DDBJ databases">
        <title>Adiantum capillus-veneris genome.</title>
        <authorList>
            <person name="Fang Y."/>
            <person name="Liao Q."/>
        </authorList>
    </citation>
    <scope>NUCLEOTIDE SEQUENCE</scope>
    <source>
        <strain evidence="2">H3</strain>
        <tissue evidence="2">Leaf</tissue>
    </source>
</reference>
<dbReference type="Proteomes" id="UP000886520">
    <property type="component" value="Chromosome 3"/>
</dbReference>
<dbReference type="AlphaFoldDB" id="A0A9D4VCT2"/>
<evidence type="ECO:0000256" key="1">
    <source>
        <dbReference type="SAM" id="Phobius"/>
    </source>
</evidence>
<proteinExistence type="predicted"/>
<protein>
    <submittedName>
        <fullName evidence="2">Uncharacterized protein</fullName>
    </submittedName>
</protein>
<dbReference type="EMBL" id="JABFUD020000002">
    <property type="protein sequence ID" value="KAI5083223.1"/>
    <property type="molecule type" value="Genomic_DNA"/>
</dbReference>
<organism evidence="2 3">
    <name type="scientific">Adiantum capillus-veneris</name>
    <name type="common">Maidenhair fern</name>
    <dbReference type="NCBI Taxonomy" id="13818"/>
    <lineage>
        <taxon>Eukaryota</taxon>
        <taxon>Viridiplantae</taxon>
        <taxon>Streptophyta</taxon>
        <taxon>Embryophyta</taxon>
        <taxon>Tracheophyta</taxon>
        <taxon>Polypodiopsida</taxon>
        <taxon>Polypodiidae</taxon>
        <taxon>Polypodiales</taxon>
        <taxon>Pteridineae</taxon>
        <taxon>Pteridaceae</taxon>
        <taxon>Vittarioideae</taxon>
        <taxon>Adiantum</taxon>
    </lineage>
</organism>
<accession>A0A9D4VCT2</accession>
<sequence length="62" mass="6953">MALLQIGSLLLLVLLVIFLVYVLYDSQVRGTPGVVVSASDDGTPRGRVMYITKGQFRRERDR</sequence>
<gene>
    <name evidence="2" type="ORF">GOP47_0002966</name>
</gene>
<evidence type="ECO:0000313" key="2">
    <source>
        <dbReference type="EMBL" id="KAI5083223.1"/>
    </source>
</evidence>
<evidence type="ECO:0000313" key="3">
    <source>
        <dbReference type="Proteomes" id="UP000886520"/>
    </source>
</evidence>
<keyword evidence="3" id="KW-1185">Reference proteome</keyword>